<dbReference type="SUPFAM" id="SSF48371">
    <property type="entry name" value="ARM repeat"/>
    <property type="match status" value="1"/>
</dbReference>
<evidence type="ECO:0000256" key="3">
    <source>
        <dbReference type="ARBA" id="ARBA00022448"/>
    </source>
</evidence>
<evidence type="ECO:0000313" key="9">
    <source>
        <dbReference type="EMBL" id="KFM60922.1"/>
    </source>
</evidence>
<name>A0A087T733_STEMI</name>
<protein>
    <submittedName>
        <fullName evidence="9">Importin-4</fullName>
    </submittedName>
</protein>
<proteinExistence type="predicted"/>
<comment type="subcellular location">
    <subcellularLocation>
        <location evidence="2">Cytoplasm</location>
    </subcellularLocation>
    <subcellularLocation>
        <location evidence="1">Nucleus</location>
    </subcellularLocation>
</comment>
<dbReference type="GO" id="GO:0006606">
    <property type="term" value="P:protein import into nucleus"/>
    <property type="evidence" value="ECO:0007669"/>
    <property type="project" value="InterPro"/>
</dbReference>
<reference evidence="9 10" key="1">
    <citation type="submission" date="2013-11" db="EMBL/GenBank/DDBJ databases">
        <title>Genome sequencing of Stegodyphus mimosarum.</title>
        <authorList>
            <person name="Bechsgaard J."/>
        </authorList>
    </citation>
    <scope>NUCLEOTIDE SEQUENCE [LARGE SCALE GENOMIC DNA]</scope>
</reference>
<dbReference type="EMBL" id="KK113737">
    <property type="protein sequence ID" value="KFM60922.1"/>
    <property type="molecule type" value="Genomic_DNA"/>
</dbReference>
<keyword evidence="4" id="KW-0963">Cytoplasm</keyword>
<dbReference type="InterPro" id="IPR001494">
    <property type="entry name" value="Importin-beta_N"/>
</dbReference>
<sequence>MAASLESVILSLLQNTTNEGQAEGFKQIQNLFKDPAVNISLCNCITQSKDPHVRKYAALLLRRRLLKAKYWRKVPPDVKQGLKQNMLEAYVKETEKLVRNAIAELIGAVAKHELSDGKWPELMELLNQSIRSNNVADREVGLYSMSVITKALGQKLKPHYKSLLGLFQKTLTDRSSVEIPYYTIRALTHMVCSIGTEELNLFQSLVPNIIMMIKLLASDDQEKACESLEVFDELIESEVSVISPHIKSLIELCLEIASTEKFDTEFRVKAVNTVAYLIRLKKKAIMKQRLVQPILEVFFPLMCLPSPNDADDDNEDDDDLEQTLPSAAGQAIDVMALQLPPGKFIPLLMHHLEPALESQNPLCKKAAYLAISVIAEGCSEFIRNKYLQNFIHVICRGIKDQNAIVRNAALYAVGQYAEYLQPEISAYAPEVLPILFEYLQQTSMLLQQGNKDPPSLMRTFYAVERFCENLEDIEPYLPNLMNCLSMFLTINTEKSITVKELAIEAIGSVAAAAKSAFVPYFHAIVEHLKRFISEKQTDSTRPLQI</sequence>
<evidence type="ECO:0000256" key="7">
    <source>
        <dbReference type="ARBA" id="ARBA00023242"/>
    </source>
</evidence>
<dbReference type="STRING" id="407821.A0A087T733"/>
<dbReference type="Pfam" id="PF03810">
    <property type="entry name" value="IBN_N"/>
    <property type="match status" value="1"/>
</dbReference>
<evidence type="ECO:0000256" key="1">
    <source>
        <dbReference type="ARBA" id="ARBA00004123"/>
    </source>
</evidence>
<dbReference type="Gene3D" id="1.25.10.10">
    <property type="entry name" value="Leucine-rich Repeat Variant"/>
    <property type="match status" value="1"/>
</dbReference>
<evidence type="ECO:0000256" key="6">
    <source>
        <dbReference type="ARBA" id="ARBA00022927"/>
    </source>
</evidence>
<dbReference type="OMA" id="QQTDHKV"/>
<keyword evidence="7" id="KW-0539">Nucleus</keyword>
<dbReference type="GO" id="GO:0031267">
    <property type="term" value="F:small GTPase binding"/>
    <property type="evidence" value="ECO:0007669"/>
    <property type="project" value="InterPro"/>
</dbReference>
<dbReference type="Pfam" id="PF25780">
    <property type="entry name" value="TPR_IPO5"/>
    <property type="match status" value="1"/>
</dbReference>
<dbReference type="InterPro" id="IPR016024">
    <property type="entry name" value="ARM-type_fold"/>
</dbReference>
<evidence type="ECO:0000313" key="10">
    <source>
        <dbReference type="Proteomes" id="UP000054359"/>
    </source>
</evidence>
<keyword evidence="6" id="KW-0653">Protein transport</keyword>
<dbReference type="InterPro" id="IPR011989">
    <property type="entry name" value="ARM-like"/>
</dbReference>
<evidence type="ECO:0000256" key="5">
    <source>
        <dbReference type="ARBA" id="ARBA00022737"/>
    </source>
</evidence>
<dbReference type="InterPro" id="IPR040122">
    <property type="entry name" value="Importin_beta"/>
</dbReference>
<dbReference type="Proteomes" id="UP000054359">
    <property type="component" value="Unassembled WGS sequence"/>
</dbReference>
<dbReference type="PANTHER" id="PTHR10527">
    <property type="entry name" value="IMPORTIN BETA"/>
    <property type="match status" value="1"/>
</dbReference>
<organism evidence="9 10">
    <name type="scientific">Stegodyphus mimosarum</name>
    <name type="common">African social velvet spider</name>
    <dbReference type="NCBI Taxonomy" id="407821"/>
    <lineage>
        <taxon>Eukaryota</taxon>
        <taxon>Metazoa</taxon>
        <taxon>Ecdysozoa</taxon>
        <taxon>Arthropoda</taxon>
        <taxon>Chelicerata</taxon>
        <taxon>Arachnida</taxon>
        <taxon>Araneae</taxon>
        <taxon>Araneomorphae</taxon>
        <taxon>Entelegynae</taxon>
        <taxon>Eresoidea</taxon>
        <taxon>Eresidae</taxon>
        <taxon>Stegodyphus</taxon>
    </lineage>
</organism>
<dbReference type="OrthoDB" id="7862313at2759"/>
<feature type="non-terminal residue" evidence="9">
    <location>
        <position position="545"/>
    </location>
</feature>
<evidence type="ECO:0000256" key="4">
    <source>
        <dbReference type="ARBA" id="ARBA00022490"/>
    </source>
</evidence>
<feature type="domain" description="Importin N-terminal" evidence="8">
    <location>
        <begin position="24"/>
        <end position="92"/>
    </location>
</feature>
<accession>A0A087T733</accession>
<evidence type="ECO:0000256" key="2">
    <source>
        <dbReference type="ARBA" id="ARBA00004496"/>
    </source>
</evidence>
<dbReference type="AlphaFoldDB" id="A0A087T733"/>
<keyword evidence="5" id="KW-0677">Repeat</keyword>
<gene>
    <name evidence="9" type="ORF">X975_25999</name>
</gene>
<evidence type="ECO:0000259" key="8">
    <source>
        <dbReference type="PROSITE" id="PS50166"/>
    </source>
</evidence>
<keyword evidence="3" id="KW-0813">Transport</keyword>
<dbReference type="PROSITE" id="PS50166">
    <property type="entry name" value="IMPORTIN_B_NT"/>
    <property type="match status" value="1"/>
</dbReference>
<dbReference type="GO" id="GO:0005737">
    <property type="term" value="C:cytoplasm"/>
    <property type="evidence" value="ECO:0007669"/>
    <property type="project" value="UniProtKB-SubCell"/>
</dbReference>
<keyword evidence="10" id="KW-1185">Reference proteome</keyword>
<dbReference type="InterPro" id="IPR057672">
    <property type="entry name" value="TPR_IPO4/5"/>
</dbReference>